<feature type="region of interest" description="Disordered" evidence="2">
    <location>
        <begin position="1"/>
        <end position="38"/>
    </location>
</feature>
<name>A0A0G1S0S3_9BACT</name>
<dbReference type="Proteomes" id="UP000034175">
    <property type="component" value="Unassembled WGS sequence"/>
</dbReference>
<accession>A0A0G1S0S3</accession>
<organism evidence="3 4">
    <name type="scientific">Candidatus Magasanikbacteria bacterium GW2011_GWA2_46_17</name>
    <dbReference type="NCBI Taxonomy" id="1619042"/>
    <lineage>
        <taxon>Bacteria</taxon>
        <taxon>Candidatus Magasanikiibacteriota</taxon>
    </lineage>
</organism>
<protein>
    <submittedName>
        <fullName evidence="3">Uncharacterized protein</fullName>
    </submittedName>
</protein>
<evidence type="ECO:0000313" key="4">
    <source>
        <dbReference type="Proteomes" id="UP000034175"/>
    </source>
</evidence>
<reference evidence="3 4" key="1">
    <citation type="journal article" date="2015" name="Nature">
        <title>rRNA introns, odd ribosomes, and small enigmatic genomes across a large radiation of phyla.</title>
        <authorList>
            <person name="Brown C.T."/>
            <person name="Hug L.A."/>
            <person name="Thomas B.C."/>
            <person name="Sharon I."/>
            <person name="Castelle C.J."/>
            <person name="Singh A."/>
            <person name="Wilkins M.J."/>
            <person name="Williams K.H."/>
            <person name="Banfield J.F."/>
        </authorList>
    </citation>
    <scope>NUCLEOTIDE SEQUENCE [LARGE SCALE GENOMIC DNA]</scope>
</reference>
<gene>
    <name evidence="3" type="ORF">UX39_C0006G0022</name>
</gene>
<evidence type="ECO:0000313" key="3">
    <source>
        <dbReference type="EMBL" id="KKU26810.1"/>
    </source>
</evidence>
<evidence type="ECO:0000256" key="2">
    <source>
        <dbReference type="SAM" id="MobiDB-lite"/>
    </source>
</evidence>
<feature type="coiled-coil region" evidence="1">
    <location>
        <begin position="98"/>
        <end position="125"/>
    </location>
</feature>
<proteinExistence type="predicted"/>
<keyword evidence="1" id="KW-0175">Coiled coil</keyword>
<sequence length="169" mass="19578">MSIETEASRERKSFLERERTMEVERAKEGQEHQEGREAAAMERADILVREVKNTKKQMQNILLHVQDVLQAIRALRGQLELAETAGDPMSIVRDKAHVASLKAKLSTYQKELRNMRGDLLREQKQLLREQNPVTMWTEAELNSRAERLVIQLLHEAIDEPRTDETGRLP</sequence>
<comment type="caution">
    <text evidence="3">The sequence shown here is derived from an EMBL/GenBank/DDBJ whole genome shotgun (WGS) entry which is preliminary data.</text>
</comment>
<evidence type="ECO:0000256" key="1">
    <source>
        <dbReference type="SAM" id="Coils"/>
    </source>
</evidence>
<dbReference type="AlphaFoldDB" id="A0A0G1S0S3"/>
<dbReference type="EMBL" id="LCMA01000006">
    <property type="protein sequence ID" value="KKU26810.1"/>
    <property type="molecule type" value="Genomic_DNA"/>
</dbReference>